<dbReference type="AlphaFoldDB" id="A0A256G4W2"/>
<accession>A0A256G4W2</accession>
<dbReference type="EMBL" id="NNRM01000046">
    <property type="protein sequence ID" value="OYR21980.1"/>
    <property type="molecule type" value="Genomic_DNA"/>
</dbReference>
<organism evidence="1 2">
    <name type="scientific">Brucella pseudogrignonensis</name>
    <dbReference type="NCBI Taxonomy" id="419475"/>
    <lineage>
        <taxon>Bacteria</taxon>
        <taxon>Pseudomonadati</taxon>
        <taxon>Pseudomonadota</taxon>
        <taxon>Alphaproteobacteria</taxon>
        <taxon>Hyphomicrobiales</taxon>
        <taxon>Brucellaceae</taxon>
        <taxon>Brucella/Ochrobactrum group</taxon>
        <taxon>Brucella</taxon>
    </lineage>
</organism>
<proteinExistence type="predicted"/>
<comment type="caution">
    <text evidence="1">The sequence shown here is derived from an EMBL/GenBank/DDBJ whole genome shotgun (WGS) entry which is preliminary data.</text>
</comment>
<name>A0A256G4W2_9HYPH</name>
<keyword evidence="2" id="KW-1185">Reference proteome</keyword>
<dbReference type="Proteomes" id="UP000216188">
    <property type="component" value="Unassembled WGS sequence"/>
</dbReference>
<sequence length="48" mass="5521">MGAAGIRRIEKKPNINDGFNDAYMPYRQKWTECVKAVSEYATRKGDKL</sequence>
<gene>
    <name evidence="1" type="ORF">CEV34_4781</name>
</gene>
<evidence type="ECO:0000313" key="1">
    <source>
        <dbReference type="EMBL" id="OYR21980.1"/>
    </source>
</evidence>
<evidence type="ECO:0000313" key="2">
    <source>
        <dbReference type="Proteomes" id="UP000216188"/>
    </source>
</evidence>
<protein>
    <submittedName>
        <fullName evidence="1">Uncharacterized protein</fullName>
    </submittedName>
</protein>
<reference evidence="1 2" key="1">
    <citation type="submission" date="2017-07" db="EMBL/GenBank/DDBJ databases">
        <title>Phylogenetic study on the rhizospheric bacterium Ochrobactrum sp. A44.</title>
        <authorList>
            <person name="Krzyzanowska D.M."/>
            <person name="Ossowicki A."/>
            <person name="Rajewska M."/>
            <person name="Maciag T."/>
            <person name="Kaczynski Z."/>
            <person name="Czerwicka M."/>
            <person name="Jafra S."/>
        </authorList>
    </citation>
    <scope>NUCLEOTIDE SEQUENCE [LARGE SCALE GENOMIC DNA]</scope>
    <source>
        <strain evidence="1 2">CCUG 30717</strain>
    </source>
</reference>